<dbReference type="EMBL" id="QRFF01000001">
    <property type="protein sequence ID" value="KAA3504599.1"/>
    <property type="molecule type" value="Genomic_DNA"/>
</dbReference>
<gene>
    <name evidence="1" type="ORF">DXM27_05135</name>
</gene>
<evidence type="ECO:0000313" key="2">
    <source>
        <dbReference type="Proteomes" id="UP000473658"/>
    </source>
</evidence>
<dbReference type="Proteomes" id="UP000473658">
    <property type="component" value="Unassembled WGS sequence"/>
</dbReference>
<dbReference type="AlphaFoldDB" id="A0AA88F3J2"/>
<name>A0AA88F3J2_RHIRH</name>
<dbReference type="RefSeq" id="WP_149898047.1">
    <property type="nucleotide sequence ID" value="NZ_QRFF01000001.1"/>
</dbReference>
<comment type="caution">
    <text evidence="1">The sequence shown here is derived from an EMBL/GenBank/DDBJ whole genome shotgun (WGS) entry which is preliminary data.</text>
</comment>
<reference evidence="1 2" key="1">
    <citation type="submission" date="2018-08" db="EMBL/GenBank/DDBJ databases">
        <title>Crown Gall in kiwifruit.</title>
        <authorList>
            <person name="Visnovsky S.B."/>
            <person name="Pitman A.R."/>
        </authorList>
    </citation>
    <scope>NUCLEOTIDE SEQUENCE [LARGE SCALE GENOMIC DNA]</scope>
    <source>
        <strain evidence="1 2">SBV_302_78_2</strain>
    </source>
</reference>
<accession>A0AA88F3J2</accession>
<protein>
    <submittedName>
        <fullName evidence="1">Uncharacterized protein</fullName>
    </submittedName>
</protein>
<proteinExistence type="predicted"/>
<sequence length="61" mass="6873">MTEFQEYPKAVYHPETNAMFTVHNADEEDVVTSEWVDAPKIPLRSTAAPKTVKRAAPKTVK</sequence>
<evidence type="ECO:0000313" key="1">
    <source>
        <dbReference type="EMBL" id="KAA3504599.1"/>
    </source>
</evidence>
<organism evidence="1 2">
    <name type="scientific">Rhizobium rhizogenes</name>
    <name type="common">Agrobacterium rhizogenes</name>
    <dbReference type="NCBI Taxonomy" id="359"/>
    <lineage>
        <taxon>Bacteria</taxon>
        <taxon>Pseudomonadati</taxon>
        <taxon>Pseudomonadota</taxon>
        <taxon>Alphaproteobacteria</taxon>
        <taxon>Hyphomicrobiales</taxon>
        <taxon>Rhizobiaceae</taxon>
        <taxon>Rhizobium/Agrobacterium group</taxon>
        <taxon>Rhizobium</taxon>
    </lineage>
</organism>